<dbReference type="SUPFAM" id="SSF47240">
    <property type="entry name" value="Ferritin-like"/>
    <property type="match status" value="1"/>
</dbReference>
<name>A0ABZ3HDY1_9BACT</name>
<keyword evidence="2" id="KW-1185">Reference proteome</keyword>
<sequence length="276" mass="31725">MTADVFGHKHALWLKILFTSFMLEDEAVKSELYDHAQIAFRHLRWIARALAEKGTAYTYDRDVDLGRPADTFEALKALTGAVEATMALYPASVLSSRMVTDDEYLIARLEALQERPDTNAPVTAFDRHRTLPGKSLDQPQTDALTLFLFEESYKEYELILIYAYMQNESGNLLERDIYQDLIDESQFHLKSFGNMMAQMGILALPRPLDERTYKIDDLDAFIRNGIAEEENAKEQCRSLAEAVRDEELSAFFDFINFQESYHIELMKKLLAQVSPK</sequence>
<dbReference type="RefSeq" id="WP_345973411.1">
    <property type="nucleotide sequence ID" value="NZ_CP147920.1"/>
</dbReference>
<accession>A0ABZ3HDY1</accession>
<proteinExistence type="predicted"/>
<dbReference type="Gene3D" id="1.20.1260.10">
    <property type="match status" value="1"/>
</dbReference>
<protein>
    <submittedName>
        <fullName evidence="1">Iron-binding protein</fullName>
    </submittedName>
</protein>
<evidence type="ECO:0000313" key="1">
    <source>
        <dbReference type="EMBL" id="XAU16043.1"/>
    </source>
</evidence>
<dbReference type="InterPro" id="IPR012347">
    <property type="entry name" value="Ferritin-like"/>
</dbReference>
<reference evidence="1 2" key="1">
    <citation type="submission" date="2024-03" db="EMBL/GenBank/DDBJ databases">
        <title>Sulfurimonas sp. HSL3-1.</title>
        <authorList>
            <person name="Wang S."/>
        </authorList>
    </citation>
    <scope>NUCLEOTIDE SEQUENCE [LARGE SCALE GENOMIC DNA]</scope>
    <source>
        <strain evidence="1 2">HSL3-1</strain>
    </source>
</reference>
<dbReference type="InterPro" id="IPR009078">
    <property type="entry name" value="Ferritin-like_SF"/>
</dbReference>
<gene>
    <name evidence="1" type="ORF">WCY31_04885</name>
</gene>
<dbReference type="EMBL" id="CP147920">
    <property type="protein sequence ID" value="XAU16043.1"/>
    <property type="molecule type" value="Genomic_DNA"/>
</dbReference>
<evidence type="ECO:0000313" key="2">
    <source>
        <dbReference type="Proteomes" id="UP001447842"/>
    </source>
</evidence>
<organism evidence="1 2">
    <name type="scientific">Sulfurimonas diazotrophicus</name>
    <dbReference type="NCBI Taxonomy" id="3131939"/>
    <lineage>
        <taxon>Bacteria</taxon>
        <taxon>Pseudomonadati</taxon>
        <taxon>Campylobacterota</taxon>
        <taxon>Epsilonproteobacteria</taxon>
        <taxon>Campylobacterales</taxon>
        <taxon>Sulfurimonadaceae</taxon>
        <taxon>Sulfurimonas</taxon>
    </lineage>
</organism>
<dbReference type="Proteomes" id="UP001447842">
    <property type="component" value="Chromosome"/>
</dbReference>